<protein>
    <submittedName>
        <fullName evidence="3">Uncharacterized protein</fullName>
    </submittedName>
</protein>
<gene>
    <name evidence="3" type="ORF">SCFA_1520003</name>
</gene>
<proteinExistence type="predicted"/>
<evidence type="ECO:0000256" key="1">
    <source>
        <dbReference type="SAM" id="Coils"/>
    </source>
</evidence>
<keyword evidence="2" id="KW-0472">Membrane</keyword>
<evidence type="ECO:0000313" key="3">
    <source>
        <dbReference type="EMBL" id="VFU12965.1"/>
    </source>
</evidence>
<keyword evidence="1" id="KW-0175">Coiled coil</keyword>
<accession>A0A485LXN0</accession>
<name>A0A485LXN0_9ZZZZ</name>
<reference evidence="3" key="1">
    <citation type="submission" date="2019-03" db="EMBL/GenBank/DDBJ databases">
        <authorList>
            <person name="Hao L."/>
        </authorList>
    </citation>
    <scope>NUCLEOTIDE SEQUENCE</scope>
</reference>
<organism evidence="3">
    <name type="scientific">anaerobic digester metagenome</name>
    <dbReference type="NCBI Taxonomy" id="1263854"/>
    <lineage>
        <taxon>unclassified sequences</taxon>
        <taxon>metagenomes</taxon>
        <taxon>ecological metagenomes</taxon>
    </lineage>
</organism>
<keyword evidence="2" id="KW-1133">Transmembrane helix</keyword>
<keyword evidence="2" id="KW-0812">Transmembrane</keyword>
<dbReference type="SUPFAM" id="SSF58113">
    <property type="entry name" value="Apolipoprotein A-I"/>
    <property type="match status" value="1"/>
</dbReference>
<feature type="transmembrane region" description="Helical" evidence="2">
    <location>
        <begin position="105"/>
        <end position="125"/>
    </location>
</feature>
<dbReference type="EMBL" id="CAADRM010000060">
    <property type="protein sequence ID" value="VFU12965.1"/>
    <property type="molecule type" value="Genomic_DNA"/>
</dbReference>
<feature type="coiled-coil region" evidence="1">
    <location>
        <begin position="491"/>
        <end position="522"/>
    </location>
</feature>
<feature type="transmembrane region" description="Helical" evidence="2">
    <location>
        <begin position="33"/>
        <end position="53"/>
    </location>
</feature>
<sequence length="562" mass="61345">MRKIMLIFLITLVPVGLFAQVETFPADLLVPGASFITALVVGIILAFGFQLILTNLSAAIGLSAVHSPLESVRERVRTGDGKRKEQGKGESEPIEEKMRTVNMTFGIWAVITSAISLFFAAWLAVKFSVALTAVAGVTLGLAIWGLFYLTTAVLEMTAVSSMVGSLMDVVRSGFRSVSATASGIFGTSEEKQAADTTRSIIDAVRSEVFGDIDVRKTIQNYVGQITPSYRQLVKEIEGILDNAEIEIHASPDRETLTARFHTGSMARAAASQAKEQAKAARDIISEEAGTDKERVEKIADAAARMAGMSREDAEKYRHKIEDYLAKTGKSELNPEGIKRDLDRLVSDPKAGVDAILARLNEMDRSTITSILAQRKDMNREEATRVVDMVAGTVNSLKSRYQTTKESGREKASAMESKAGIGGRVQGILESTDNPELDYEGIKADFETMLHDPRAGADSLIHRLRSINRDDIKQMILRANPNMQEEDVERMVSKVENTRDDVIARAERMRDEVQTRVKQAEETALYHAEEIRKTASSAAWWVFAAALVSGVAAAAGGLVAVMV</sequence>
<evidence type="ECO:0000256" key="2">
    <source>
        <dbReference type="SAM" id="Phobius"/>
    </source>
</evidence>
<dbReference type="AlphaFoldDB" id="A0A485LXN0"/>
<feature type="transmembrane region" description="Helical" evidence="2">
    <location>
        <begin position="537"/>
        <end position="561"/>
    </location>
</feature>
<feature type="transmembrane region" description="Helical" evidence="2">
    <location>
        <begin position="131"/>
        <end position="154"/>
    </location>
</feature>